<feature type="non-terminal residue" evidence="2">
    <location>
        <position position="88"/>
    </location>
</feature>
<name>A0ABD0MYA2_CIRMR</name>
<sequence>VCDRGAPLALLELLVSAKVYEQQLRAALSVCIRRGDDPAVTLLLARLGLDHTNNALCLGSFRLGQMKAMWLSALLSQRKTQSPVNKKK</sequence>
<dbReference type="AlphaFoldDB" id="A0ABD0MYA2"/>
<feature type="non-terminal residue" evidence="2">
    <location>
        <position position="1"/>
    </location>
</feature>
<dbReference type="EMBL" id="JAMKFB020000025">
    <property type="protein sequence ID" value="KAL0154510.1"/>
    <property type="molecule type" value="Genomic_DNA"/>
</dbReference>
<evidence type="ECO:0000313" key="3">
    <source>
        <dbReference type="Proteomes" id="UP001529510"/>
    </source>
</evidence>
<evidence type="ECO:0000259" key="1">
    <source>
        <dbReference type="Pfam" id="PF23745"/>
    </source>
</evidence>
<gene>
    <name evidence="2" type="ORF">M9458_048773</name>
</gene>
<dbReference type="InterPro" id="IPR056593">
    <property type="entry name" value="ANK_LRRK2"/>
</dbReference>
<evidence type="ECO:0000313" key="2">
    <source>
        <dbReference type="EMBL" id="KAL0154510.1"/>
    </source>
</evidence>
<keyword evidence="3" id="KW-1185">Reference proteome</keyword>
<organism evidence="2 3">
    <name type="scientific">Cirrhinus mrigala</name>
    <name type="common">Mrigala</name>
    <dbReference type="NCBI Taxonomy" id="683832"/>
    <lineage>
        <taxon>Eukaryota</taxon>
        <taxon>Metazoa</taxon>
        <taxon>Chordata</taxon>
        <taxon>Craniata</taxon>
        <taxon>Vertebrata</taxon>
        <taxon>Euteleostomi</taxon>
        <taxon>Actinopterygii</taxon>
        <taxon>Neopterygii</taxon>
        <taxon>Teleostei</taxon>
        <taxon>Ostariophysi</taxon>
        <taxon>Cypriniformes</taxon>
        <taxon>Cyprinidae</taxon>
        <taxon>Labeoninae</taxon>
        <taxon>Labeonini</taxon>
        <taxon>Cirrhinus</taxon>
    </lineage>
</organism>
<comment type="caution">
    <text evidence="2">The sequence shown here is derived from an EMBL/GenBank/DDBJ whole genome shotgun (WGS) entry which is preliminary data.</text>
</comment>
<dbReference type="Pfam" id="PF23745">
    <property type="entry name" value="ANK_LRRK2"/>
    <property type="match status" value="1"/>
</dbReference>
<reference evidence="2 3" key="1">
    <citation type="submission" date="2024-05" db="EMBL/GenBank/DDBJ databases">
        <title>Genome sequencing and assembly of Indian major carp, Cirrhinus mrigala (Hamilton, 1822).</title>
        <authorList>
            <person name="Mohindra V."/>
            <person name="Chowdhury L.M."/>
            <person name="Lal K."/>
            <person name="Jena J.K."/>
        </authorList>
    </citation>
    <scope>NUCLEOTIDE SEQUENCE [LARGE SCALE GENOMIC DNA]</scope>
    <source>
        <strain evidence="2">CM1030</strain>
        <tissue evidence="2">Blood</tissue>
    </source>
</reference>
<accession>A0ABD0MYA2</accession>
<protein>
    <recommendedName>
        <fullName evidence="1">LRRK2 ANK repeat domain-containing protein</fullName>
    </recommendedName>
</protein>
<dbReference type="Proteomes" id="UP001529510">
    <property type="component" value="Unassembled WGS sequence"/>
</dbReference>
<feature type="domain" description="LRRK2 ANK repeat" evidence="1">
    <location>
        <begin position="1"/>
        <end position="61"/>
    </location>
</feature>
<proteinExistence type="predicted"/>